<dbReference type="OrthoDB" id="258246at2"/>
<keyword evidence="1 3" id="KW-0378">Hydrolase</keyword>
<dbReference type="SUPFAM" id="SSF48208">
    <property type="entry name" value="Six-hairpin glycosidases"/>
    <property type="match status" value="1"/>
</dbReference>
<dbReference type="InterPro" id="IPR052043">
    <property type="entry name" value="PolySaccharide_Degr_Enz"/>
</dbReference>
<keyword evidence="2" id="KW-0732">Signal</keyword>
<dbReference type="AlphaFoldDB" id="F4QU09"/>
<dbReference type="PANTHER" id="PTHR33886">
    <property type="entry name" value="UNSATURATED RHAMNOGALACTURONAN HYDROLASE (EUROFUNG)"/>
    <property type="match status" value="1"/>
</dbReference>
<sequence>MMRQKPYLRLFASLVALAGLAIAPVAALSAPAATGGSADATLAARPMTQAEILMLAEKVANYQIAMLAAGQVHPRNAADSTDPKGWVQGAFFIGLTHLADRSQSPQYRDFLIARGESNRWELGRRLYHADDHTVGQAYVWASRHGAGPAALAPMRKAFDLILANPSRADLAFVERPAGAGDPLCFDRWCWCDALFMSPPAFIELSQVTGDPRYAAFAKTEFWAATDYLQDKESGLYFRDSRFFDRRGENGEKVFWSRGNGWVFAGLANILTHLPETDPDRARFEALFKTMATRLISIQKSDGYWNASLLGDPGGSLPESSGTGFFVYGLAWGIRSGLLDPAVYAPHVELGWQALTRSVHDNGKLGWVQPISDRPELNTFDDSQIYGVGAFLLAATAVSDLQDTPGVKSKSRRKR</sequence>
<evidence type="ECO:0000313" key="3">
    <source>
        <dbReference type="EMBL" id="EGF89309.1"/>
    </source>
</evidence>
<dbReference type="STRING" id="715226.ABI_46570"/>
<dbReference type="InterPro" id="IPR012341">
    <property type="entry name" value="6hp_glycosidase-like_sf"/>
</dbReference>
<reference evidence="4" key="1">
    <citation type="submission" date="2011-03" db="EMBL/GenBank/DDBJ databases">
        <title>Draft genome sequence of Brevundimonas diminuta.</title>
        <authorList>
            <person name="Brown P.J.B."/>
            <person name="Buechlein A."/>
            <person name="Hemmerich C."/>
            <person name="Brun Y.V."/>
        </authorList>
    </citation>
    <scope>NUCLEOTIDE SEQUENCE [LARGE SCALE GENOMIC DNA]</scope>
    <source>
        <strain evidence="4">C19</strain>
    </source>
</reference>
<evidence type="ECO:0000256" key="1">
    <source>
        <dbReference type="ARBA" id="ARBA00022801"/>
    </source>
</evidence>
<name>F4QU09_9CAUL</name>
<dbReference type="GO" id="GO:0005975">
    <property type="term" value="P:carbohydrate metabolic process"/>
    <property type="evidence" value="ECO:0007669"/>
    <property type="project" value="InterPro"/>
</dbReference>
<dbReference type="Gene3D" id="1.50.10.10">
    <property type="match status" value="1"/>
</dbReference>
<dbReference type="Proteomes" id="UP000006512">
    <property type="component" value="Unassembled WGS sequence"/>
</dbReference>
<dbReference type="EMBL" id="GL883081">
    <property type="protein sequence ID" value="EGF89309.1"/>
    <property type="molecule type" value="Genomic_DNA"/>
</dbReference>
<dbReference type="HOGENOM" id="CLU_042785_0_0_5"/>
<evidence type="ECO:0000256" key="2">
    <source>
        <dbReference type="SAM" id="SignalP"/>
    </source>
</evidence>
<feature type="signal peptide" evidence="2">
    <location>
        <begin position="1"/>
        <end position="32"/>
    </location>
</feature>
<dbReference type="eggNOG" id="COG4225">
    <property type="taxonomic scope" value="Bacteria"/>
</dbReference>
<dbReference type="Pfam" id="PF07470">
    <property type="entry name" value="Glyco_hydro_88"/>
    <property type="match status" value="1"/>
</dbReference>
<dbReference type="InterPro" id="IPR010905">
    <property type="entry name" value="Glyco_hydro_88"/>
</dbReference>
<dbReference type="PANTHER" id="PTHR33886:SF8">
    <property type="entry name" value="UNSATURATED RHAMNOGALACTURONAN HYDROLASE (EUROFUNG)"/>
    <property type="match status" value="1"/>
</dbReference>
<accession>F4QU09</accession>
<dbReference type="GO" id="GO:0016787">
    <property type="term" value="F:hydrolase activity"/>
    <property type="evidence" value="ECO:0007669"/>
    <property type="project" value="UniProtKB-KW"/>
</dbReference>
<dbReference type="InterPro" id="IPR008928">
    <property type="entry name" value="6-hairpin_glycosidase_sf"/>
</dbReference>
<proteinExistence type="predicted"/>
<keyword evidence="4" id="KW-1185">Reference proteome</keyword>
<gene>
    <name evidence="3" type="ORF">ABI_46570</name>
</gene>
<organism evidence="3 4">
    <name type="scientific">Asticcacaulis biprosthecium C19</name>
    <dbReference type="NCBI Taxonomy" id="715226"/>
    <lineage>
        <taxon>Bacteria</taxon>
        <taxon>Pseudomonadati</taxon>
        <taxon>Pseudomonadota</taxon>
        <taxon>Alphaproteobacteria</taxon>
        <taxon>Caulobacterales</taxon>
        <taxon>Caulobacteraceae</taxon>
        <taxon>Asticcacaulis</taxon>
    </lineage>
</organism>
<feature type="chain" id="PRO_5003314469" evidence="2">
    <location>
        <begin position="33"/>
        <end position="414"/>
    </location>
</feature>
<evidence type="ECO:0000313" key="4">
    <source>
        <dbReference type="Proteomes" id="UP000006512"/>
    </source>
</evidence>
<protein>
    <submittedName>
        <fullName evidence="3">Glycosyl Hydrolase Family 88 family protein</fullName>
    </submittedName>
</protein>